<name>A0ABR3SBX1_9PEZI</name>
<evidence type="ECO:0000313" key="3">
    <source>
        <dbReference type="Proteomes" id="UP001521116"/>
    </source>
</evidence>
<feature type="compositionally biased region" description="Acidic residues" evidence="1">
    <location>
        <begin position="73"/>
        <end position="83"/>
    </location>
</feature>
<proteinExistence type="predicted"/>
<dbReference type="EMBL" id="JAJVDC020000262">
    <property type="protein sequence ID" value="KAL1616543.1"/>
    <property type="molecule type" value="Genomic_DNA"/>
</dbReference>
<organism evidence="2 3">
    <name type="scientific">Neofusicoccum ribis</name>
    <dbReference type="NCBI Taxonomy" id="45134"/>
    <lineage>
        <taxon>Eukaryota</taxon>
        <taxon>Fungi</taxon>
        <taxon>Dikarya</taxon>
        <taxon>Ascomycota</taxon>
        <taxon>Pezizomycotina</taxon>
        <taxon>Dothideomycetes</taxon>
        <taxon>Dothideomycetes incertae sedis</taxon>
        <taxon>Botryosphaeriales</taxon>
        <taxon>Botryosphaeriaceae</taxon>
        <taxon>Neofusicoccum</taxon>
    </lineage>
</organism>
<evidence type="ECO:0000256" key="1">
    <source>
        <dbReference type="SAM" id="MobiDB-lite"/>
    </source>
</evidence>
<keyword evidence="3" id="KW-1185">Reference proteome</keyword>
<comment type="caution">
    <text evidence="2">The sequence shown here is derived from an EMBL/GenBank/DDBJ whole genome shotgun (WGS) entry which is preliminary data.</text>
</comment>
<evidence type="ECO:0000313" key="2">
    <source>
        <dbReference type="EMBL" id="KAL1616543.1"/>
    </source>
</evidence>
<reference evidence="2 3" key="1">
    <citation type="submission" date="2024-02" db="EMBL/GenBank/DDBJ databases">
        <title>De novo assembly and annotation of 12 fungi associated with fruit tree decline syndrome in Ontario, Canada.</title>
        <authorList>
            <person name="Sulman M."/>
            <person name="Ellouze W."/>
            <person name="Ilyukhin E."/>
        </authorList>
    </citation>
    <scope>NUCLEOTIDE SEQUENCE [LARGE SCALE GENOMIC DNA]</scope>
    <source>
        <strain evidence="2 3">M1-105</strain>
    </source>
</reference>
<gene>
    <name evidence="2" type="ORF">SLS56_011381</name>
</gene>
<sequence length="83" mass="9680">MHYFMKHNEHYRLDEFFSSLCYGVSESGKTISSPVTKAGLDEVREEAEIYKQDCQLADKRGPVHQHARKGQATDEEFDEEREL</sequence>
<dbReference type="Proteomes" id="UP001521116">
    <property type="component" value="Unassembled WGS sequence"/>
</dbReference>
<feature type="region of interest" description="Disordered" evidence="1">
    <location>
        <begin position="60"/>
        <end position="83"/>
    </location>
</feature>
<accession>A0ABR3SBX1</accession>
<protein>
    <submittedName>
        <fullName evidence="2">Uncharacterized protein</fullName>
    </submittedName>
</protein>